<evidence type="ECO:0000313" key="2">
    <source>
        <dbReference type="EMBL" id="KAF5573182.1"/>
    </source>
</evidence>
<dbReference type="Proteomes" id="UP000544095">
    <property type="component" value="Unassembled WGS sequence"/>
</dbReference>
<dbReference type="AlphaFoldDB" id="A0A8H5KHB3"/>
<evidence type="ECO:0000313" key="3">
    <source>
        <dbReference type="Proteomes" id="UP000544095"/>
    </source>
</evidence>
<organism evidence="2 3">
    <name type="scientific">Fusarium pseudoanthophilum</name>
    <dbReference type="NCBI Taxonomy" id="48495"/>
    <lineage>
        <taxon>Eukaryota</taxon>
        <taxon>Fungi</taxon>
        <taxon>Dikarya</taxon>
        <taxon>Ascomycota</taxon>
        <taxon>Pezizomycotina</taxon>
        <taxon>Sordariomycetes</taxon>
        <taxon>Hypocreomycetidae</taxon>
        <taxon>Hypocreales</taxon>
        <taxon>Nectriaceae</taxon>
        <taxon>Fusarium</taxon>
        <taxon>Fusarium fujikuroi species complex</taxon>
    </lineage>
</organism>
<keyword evidence="1" id="KW-1133">Transmembrane helix</keyword>
<name>A0A8H5KHB3_9HYPO</name>
<protein>
    <submittedName>
        <fullName evidence="2">Uncharacterized protein</fullName>
    </submittedName>
</protein>
<comment type="caution">
    <text evidence="2">The sequence shown here is derived from an EMBL/GenBank/DDBJ whole genome shotgun (WGS) entry which is preliminary data.</text>
</comment>
<feature type="transmembrane region" description="Helical" evidence="1">
    <location>
        <begin position="113"/>
        <end position="134"/>
    </location>
</feature>
<dbReference type="EMBL" id="JAAOAR010000832">
    <property type="protein sequence ID" value="KAF5573182.1"/>
    <property type="molecule type" value="Genomic_DNA"/>
</dbReference>
<reference evidence="2 3" key="1">
    <citation type="submission" date="2020-05" db="EMBL/GenBank/DDBJ databases">
        <title>Identification and distribution of gene clusters putatively required for synthesis of sphingolipid metabolism inhibitors in phylogenetically diverse species of the filamentous fungus Fusarium.</title>
        <authorList>
            <person name="Kim H.-S."/>
            <person name="Busman M."/>
            <person name="Brown D.W."/>
            <person name="Divon H."/>
            <person name="Uhlig S."/>
            <person name="Proctor R.H."/>
        </authorList>
    </citation>
    <scope>NUCLEOTIDE SEQUENCE [LARGE SCALE GENOMIC DNA]</scope>
    <source>
        <strain evidence="2 3">NRRL 25211</strain>
    </source>
</reference>
<proteinExistence type="predicted"/>
<keyword evidence="1" id="KW-0812">Transmembrane</keyword>
<gene>
    <name evidence="2" type="ORF">FPANT_12538</name>
</gene>
<keyword evidence="1" id="KW-0472">Membrane</keyword>
<accession>A0A8H5KHB3</accession>
<feature type="transmembrane region" description="Helical" evidence="1">
    <location>
        <begin position="193"/>
        <end position="211"/>
    </location>
</feature>
<keyword evidence="3" id="KW-1185">Reference proteome</keyword>
<sequence length="228" mass="25840">MENDHLHNNPWISQQPDEADQVIDYLNSDQGIMFPIHEFVESPETYADGTRQPLQEPADADNDIPPLNLPPALDALDVDFEEIELDDPHAPANRPLAEDCWDYIFEPLLSALILLRGVPPFLTMPIYLLLLYLYCTVTGQDGLFFRRLLPVVLVEIAELYEPGAGYLVTAIVGLTPYILEQLPPIVLTNNQRLALQLFGITVLYAFLLIFVSEFQVDKGRKWCSRNVC</sequence>
<evidence type="ECO:0000256" key="1">
    <source>
        <dbReference type="SAM" id="Phobius"/>
    </source>
</evidence>